<evidence type="ECO:0000256" key="3">
    <source>
        <dbReference type="ARBA" id="ARBA00022630"/>
    </source>
</evidence>
<dbReference type="InterPro" id="IPR002655">
    <property type="entry name" value="Acyl-CoA_oxidase_C"/>
</dbReference>
<dbReference type="InterPro" id="IPR009100">
    <property type="entry name" value="AcylCoA_DH/oxidase_NM_dom_sf"/>
</dbReference>
<comment type="similarity">
    <text evidence="2">Belongs to the acyl-CoA oxidase family.</text>
</comment>
<evidence type="ECO:0000259" key="7">
    <source>
        <dbReference type="Pfam" id="PF01756"/>
    </source>
</evidence>
<feature type="region of interest" description="Disordered" evidence="6">
    <location>
        <begin position="1"/>
        <end position="25"/>
    </location>
</feature>
<dbReference type="SUPFAM" id="SSF56645">
    <property type="entry name" value="Acyl-CoA dehydrogenase NM domain-like"/>
    <property type="match status" value="1"/>
</dbReference>
<evidence type="ECO:0000256" key="6">
    <source>
        <dbReference type="SAM" id="MobiDB-lite"/>
    </source>
</evidence>
<dbReference type="Gene3D" id="1.20.140.10">
    <property type="entry name" value="Butyryl-CoA Dehydrogenase, subunit A, domain 3"/>
    <property type="match status" value="2"/>
</dbReference>
<dbReference type="Pfam" id="PF22924">
    <property type="entry name" value="ACOX_C_alpha1"/>
    <property type="match status" value="1"/>
</dbReference>
<dbReference type="InterPro" id="IPR055060">
    <property type="entry name" value="ACOX_C_alpha1"/>
</dbReference>
<evidence type="ECO:0000313" key="9">
    <source>
        <dbReference type="EMBL" id="MBL1115339.1"/>
    </source>
</evidence>
<dbReference type="EMBL" id="JAERRG010000009">
    <property type="protein sequence ID" value="MBL1115339.1"/>
    <property type="molecule type" value="Genomic_DNA"/>
</dbReference>
<keyword evidence="5" id="KW-0560">Oxidoreductase</keyword>
<evidence type="ECO:0000256" key="2">
    <source>
        <dbReference type="ARBA" id="ARBA00006288"/>
    </source>
</evidence>
<dbReference type="RefSeq" id="WP_201853131.1">
    <property type="nucleotide sequence ID" value="NZ_JAERRG010000009.1"/>
</dbReference>
<evidence type="ECO:0000259" key="8">
    <source>
        <dbReference type="Pfam" id="PF22924"/>
    </source>
</evidence>
<dbReference type="PANTHER" id="PTHR10909:SF382">
    <property type="entry name" value="ACYL-COENZYME A OXIDASE"/>
    <property type="match status" value="1"/>
</dbReference>
<evidence type="ECO:0008006" key="11">
    <source>
        <dbReference type="Google" id="ProtNLM"/>
    </source>
</evidence>
<reference evidence="9 10" key="1">
    <citation type="submission" date="2021-01" db="EMBL/GenBank/DDBJ databases">
        <title>WGS of actinomycetes isolated from Thailand.</title>
        <authorList>
            <person name="Thawai C."/>
        </authorList>
    </citation>
    <scope>NUCLEOTIDE SEQUENCE [LARGE SCALE GENOMIC DNA]</scope>
    <source>
        <strain evidence="9 10">CA3R110</strain>
    </source>
</reference>
<evidence type="ECO:0000256" key="1">
    <source>
        <dbReference type="ARBA" id="ARBA00001974"/>
    </source>
</evidence>
<name>A0ABS1PSC8_9ACTN</name>
<organism evidence="9 10">
    <name type="scientific">Streptomyces endocoffeicus</name>
    <dbReference type="NCBI Taxonomy" id="2898945"/>
    <lineage>
        <taxon>Bacteria</taxon>
        <taxon>Bacillati</taxon>
        <taxon>Actinomycetota</taxon>
        <taxon>Actinomycetes</taxon>
        <taxon>Kitasatosporales</taxon>
        <taxon>Streptomycetaceae</taxon>
        <taxon>Streptomyces</taxon>
    </lineage>
</organism>
<dbReference type="PANTHER" id="PTHR10909">
    <property type="entry name" value="ELECTRON TRANSPORT OXIDOREDUCTASE"/>
    <property type="match status" value="1"/>
</dbReference>
<dbReference type="InterPro" id="IPR036250">
    <property type="entry name" value="AcylCo_DH-like_C"/>
</dbReference>
<comment type="cofactor">
    <cofactor evidence="1">
        <name>FAD</name>
        <dbReference type="ChEBI" id="CHEBI:57692"/>
    </cofactor>
</comment>
<dbReference type="SUPFAM" id="SSF47203">
    <property type="entry name" value="Acyl-CoA dehydrogenase C-terminal domain-like"/>
    <property type="match status" value="2"/>
</dbReference>
<feature type="compositionally biased region" description="Polar residues" evidence="6">
    <location>
        <begin position="1"/>
        <end position="11"/>
    </location>
</feature>
<comment type="caution">
    <text evidence="9">The sequence shown here is derived from an EMBL/GenBank/DDBJ whole genome shotgun (WGS) entry which is preliminary data.</text>
</comment>
<proteinExistence type="inferred from homology"/>
<accession>A0ABS1PSC8</accession>
<feature type="domain" description="Acyl-CoA oxidase C-alpha1" evidence="8">
    <location>
        <begin position="298"/>
        <end position="440"/>
    </location>
</feature>
<dbReference type="Pfam" id="PF01756">
    <property type="entry name" value="ACOX"/>
    <property type="match status" value="1"/>
</dbReference>
<dbReference type="Proteomes" id="UP000621510">
    <property type="component" value="Unassembled WGS sequence"/>
</dbReference>
<evidence type="ECO:0000313" key="10">
    <source>
        <dbReference type="Proteomes" id="UP000621510"/>
    </source>
</evidence>
<dbReference type="Gene3D" id="2.40.110.10">
    <property type="entry name" value="Butyryl-CoA Dehydrogenase, subunit A, domain 2"/>
    <property type="match status" value="1"/>
</dbReference>
<keyword evidence="10" id="KW-1185">Reference proteome</keyword>
<evidence type="ECO:0000256" key="5">
    <source>
        <dbReference type="ARBA" id="ARBA00023002"/>
    </source>
</evidence>
<feature type="domain" description="Acyl-CoA oxidase C-terminal" evidence="7">
    <location>
        <begin position="477"/>
        <end position="600"/>
    </location>
</feature>
<gene>
    <name evidence="9" type="ORF">JK364_23500</name>
</gene>
<feature type="compositionally biased region" description="Basic and acidic residues" evidence="6">
    <location>
        <begin position="14"/>
        <end position="25"/>
    </location>
</feature>
<dbReference type="InterPro" id="IPR046373">
    <property type="entry name" value="Acyl-CoA_Oxase/DH_mid-dom_sf"/>
</dbReference>
<keyword evidence="4" id="KW-0274">FAD</keyword>
<sequence>MATPLRQTSPRSVARTEEETQEETERAELVDLVFDGDFEAVHRPIREAVADPLFDPREGLTMEDQGRLAYERARLIHRRAGPAGEIIADPRRLFAVNEWPSLMDTTTLPLLTVHYNLCLATILHHGRDRDDLTDYTEELSSMSAVGMFMVTELGWGNNAADLQTQAVYDPAADQFIVNTPNPQAQKFMPFTGIQDIPKVAVVMARLIVRDADCGVFPFLVRMSDEFGLRPGVWASALPEKPGMALDNGVTWFDHVRVDRRAFLGGTMGDITPEGEFVSGMRSRRRRFLGSLERVHAGRLCLSGALVAAGRASAYVAVRYSLRRHTFAPAQGDVPLLAYRSQQTALFRALADVYAMTFLINHVKREFVYRGGDDDTDQFIAIAKAVTSWTVTDVLTVCRERIGAQGMFRANRIADYIAMAQGVVTAEGDNLPLLAKVGNELLAHPRTSPIPAPHGRSLADPRYHGELLRYRESVVGGDTARSMRREIRGGGSVFAAWNHHINAALDLARSRGGSLAVEAFSDAVARARSPRVARALRLLASIYALGLTHRHAAWYVAHGALTPSQASRIPTLIEKMCALVLDDAEFLISGFGLTDAFLRAPALTPDLSAYQARPHHRPSA</sequence>
<evidence type="ECO:0000256" key="4">
    <source>
        <dbReference type="ARBA" id="ARBA00022827"/>
    </source>
</evidence>
<keyword evidence="3" id="KW-0285">Flavoprotein</keyword>
<dbReference type="InterPro" id="IPR012258">
    <property type="entry name" value="Acyl-CoA_oxidase"/>
</dbReference>
<protein>
    <recommendedName>
        <fullName evidence="11">Acyl-CoA oxidase</fullName>
    </recommendedName>
</protein>